<reference evidence="1 2" key="1">
    <citation type="submission" date="2017-05" db="EMBL/GenBank/DDBJ databases">
        <authorList>
            <person name="Varghese N."/>
            <person name="Submissions S."/>
        </authorList>
    </citation>
    <scope>NUCLEOTIDE SEQUENCE [LARGE SCALE GENOMIC DNA]</scope>
    <source>
        <strain evidence="1 2">DSM 21194</strain>
    </source>
</reference>
<name>A0A521ALT9_9BACT</name>
<gene>
    <name evidence="1" type="ORF">SAMN06265218_101202</name>
</gene>
<dbReference type="PROSITE" id="PS51257">
    <property type="entry name" value="PROKAR_LIPOPROTEIN"/>
    <property type="match status" value="1"/>
</dbReference>
<dbReference type="EMBL" id="FXTH01000001">
    <property type="protein sequence ID" value="SMO35779.1"/>
    <property type="molecule type" value="Genomic_DNA"/>
</dbReference>
<protein>
    <recommendedName>
        <fullName evidence="3">Lipoprotein</fullName>
    </recommendedName>
</protein>
<accession>A0A521ALT9</accession>
<dbReference type="Proteomes" id="UP000317593">
    <property type="component" value="Unassembled WGS sequence"/>
</dbReference>
<sequence length="154" mass="16566">MRIQHLFILLFFSFTTLTGCSDNSTGSDGGSSNKSLGVRLVNTGSEDLEVETGSDNKITFCYDKEGCTELGGGGFATVFPDQEMVFNESDPDKFAIGVKVGVKITAGKGKIEIVRGESYRDDAGFLEFTPSEVVHTSDTYTAGDTAVFEWGETD</sequence>
<dbReference type="AlphaFoldDB" id="A0A521ALT9"/>
<dbReference type="OrthoDB" id="1524578at2"/>
<dbReference type="RefSeq" id="WP_142712668.1">
    <property type="nucleotide sequence ID" value="NZ_FXTH01000001.1"/>
</dbReference>
<keyword evidence="2" id="KW-1185">Reference proteome</keyword>
<organism evidence="1 2">
    <name type="scientific">Fodinibius sediminis</name>
    <dbReference type="NCBI Taxonomy" id="1214077"/>
    <lineage>
        <taxon>Bacteria</taxon>
        <taxon>Pseudomonadati</taxon>
        <taxon>Balneolota</taxon>
        <taxon>Balneolia</taxon>
        <taxon>Balneolales</taxon>
        <taxon>Balneolaceae</taxon>
        <taxon>Fodinibius</taxon>
    </lineage>
</organism>
<evidence type="ECO:0000313" key="1">
    <source>
        <dbReference type="EMBL" id="SMO35779.1"/>
    </source>
</evidence>
<evidence type="ECO:0000313" key="2">
    <source>
        <dbReference type="Proteomes" id="UP000317593"/>
    </source>
</evidence>
<evidence type="ECO:0008006" key="3">
    <source>
        <dbReference type="Google" id="ProtNLM"/>
    </source>
</evidence>
<proteinExistence type="predicted"/>